<accession>A7NHM0</accession>
<keyword evidence="2" id="KW-1185">Reference proteome</keyword>
<gene>
    <name evidence="1" type="ordered locus">Rcas_0850</name>
</gene>
<dbReference type="HOGENOM" id="CLU_1748278_0_0_0"/>
<dbReference type="Proteomes" id="UP000000263">
    <property type="component" value="Chromosome"/>
</dbReference>
<protein>
    <submittedName>
        <fullName evidence="1">Uncharacterized protein</fullName>
    </submittedName>
</protein>
<dbReference type="EMBL" id="CP000804">
    <property type="protein sequence ID" value="ABU56967.1"/>
    <property type="molecule type" value="Genomic_DNA"/>
</dbReference>
<organism evidence="1 2">
    <name type="scientific">Roseiflexus castenholzii (strain DSM 13941 / HLO8)</name>
    <dbReference type="NCBI Taxonomy" id="383372"/>
    <lineage>
        <taxon>Bacteria</taxon>
        <taxon>Bacillati</taxon>
        <taxon>Chloroflexota</taxon>
        <taxon>Chloroflexia</taxon>
        <taxon>Chloroflexales</taxon>
        <taxon>Roseiflexineae</taxon>
        <taxon>Roseiflexaceae</taxon>
        <taxon>Roseiflexus</taxon>
    </lineage>
</organism>
<name>A7NHM0_ROSCS</name>
<evidence type="ECO:0000313" key="1">
    <source>
        <dbReference type="EMBL" id="ABU56967.1"/>
    </source>
</evidence>
<dbReference type="RefSeq" id="WP_012119397.1">
    <property type="nucleotide sequence ID" value="NC_009767.1"/>
</dbReference>
<proteinExistence type="predicted"/>
<evidence type="ECO:0000313" key="2">
    <source>
        <dbReference type="Proteomes" id="UP000000263"/>
    </source>
</evidence>
<dbReference type="OrthoDB" id="9838603at2"/>
<dbReference type="KEGG" id="rca:Rcas_0850"/>
<reference evidence="1 2" key="1">
    <citation type="submission" date="2007-08" db="EMBL/GenBank/DDBJ databases">
        <title>Complete sequence of Roseiflexus castenholzii DSM 13941.</title>
        <authorList>
            <consortium name="US DOE Joint Genome Institute"/>
            <person name="Copeland A."/>
            <person name="Lucas S."/>
            <person name="Lapidus A."/>
            <person name="Barry K."/>
            <person name="Glavina del Rio T."/>
            <person name="Dalin E."/>
            <person name="Tice H."/>
            <person name="Pitluck S."/>
            <person name="Thompson L.S."/>
            <person name="Brettin T."/>
            <person name="Bruce D."/>
            <person name="Detter J.C."/>
            <person name="Han C."/>
            <person name="Tapia R."/>
            <person name="Schmutz J."/>
            <person name="Larimer F."/>
            <person name="Land M."/>
            <person name="Hauser L."/>
            <person name="Kyrpides N."/>
            <person name="Mikhailova N."/>
            <person name="Bryant D.A."/>
            <person name="Hanada S."/>
            <person name="Tsukatani Y."/>
            <person name="Richardson P."/>
        </authorList>
    </citation>
    <scope>NUCLEOTIDE SEQUENCE [LARGE SCALE GENOMIC DNA]</scope>
    <source>
        <strain evidence="2">DSM 13941 / HLO8</strain>
    </source>
</reference>
<dbReference type="AlphaFoldDB" id="A7NHM0"/>
<sequence length="149" mass="16478">MIEPSPSLPVVLTQSQAALSDMHKGVQRRAALQAIMRQLSKSLTVLASAADMIVQGRTDGIASQSFLFWLQPNARQAEDALHRLREYRLTGSPAATELIQCLTVLVLAADMIVQGQLRGDASLETYDLLHRNADRAIKSLEELKKEVLW</sequence>